<proteinExistence type="predicted"/>
<evidence type="ECO:0000313" key="2">
    <source>
        <dbReference type="Proteomes" id="UP000320496"/>
    </source>
</evidence>
<dbReference type="EMBL" id="CP036275">
    <property type="protein sequence ID" value="QDU38453.1"/>
    <property type="molecule type" value="Genomic_DNA"/>
</dbReference>
<accession>A0A517Z7J1</accession>
<dbReference type="AlphaFoldDB" id="A0A517Z7J1"/>
<evidence type="ECO:0000313" key="1">
    <source>
        <dbReference type="EMBL" id="QDU38453.1"/>
    </source>
</evidence>
<name>A0A517Z7J1_9PLAN</name>
<reference evidence="1 2" key="1">
    <citation type="submission" date="2019-02" db="EMBL/GenBank/DDBJ databases">
        <title>Deep-cultivation of Planctomycetes and their phenomic and genomic characterization uncovers novel biology.</title>
        <authorList>
            <person name="Wiegand S."/>
            <person name="Jogler M."/>
            <person name="Boedeker C."/>
            <person name="Pinto D."/>
            <person name="Vollmers J."/>
            <person name="Rivas-Marin E."/>
            <person name="Kohn T."/>
            <person name="Peeters S.H."/>
            <person name="Heuer A."/>
            <person name="Rast P."/>
            <person name="Oberbeckmann S."/>
            <person name="Bunk B."/>
            <person name="Jeske O."/>
            <person name="Meyerdierks A."/>
            <person name="Storesund J.E."/>
            <person name="Kallscheuer N."/>
            <person name="Luecker S."/>
            <person name="Lage O.M."/>
            <person name="Pohl T."/>
            <person name="Merkel B.J."/>
            <person name="Hornburger P."/>
            <person name="Mueller R.-W."/>
            <person name="Bruemmer F."/>
            <person name="Labrenz M."/>
            <person name="Spormann A.M."/>
            <person name="Op den Camp H."/>
            <person name="Overmann J."/>
            <person name="Amann R."/>
            <person name="Jetten M.S.M."/>
            <person name="Mascher T."/>
            <person name="Medema M.H."/>
            <person name="Devos D.P."/>
            <person name="Kaster A.-K."/>
            <person name="Ovreas L."/>
            <person name="Rohde M."/>
            <person name="Galperin M.Y."/>
            <person name="Jogler C."/>
        </authorList>
    </citation>
    <scope>NUCLEOTIDE SEQUENCE [LARGE SCALE GENOMIC DNA]</scope>
    <source>
        <strain evidence="1 2">Mal4</strain>
    </source>
</reference>
<dbReference type="Proteomes" id="UP000320496">
    <property type="component" value="Chromosome"/>
</dbReference>
<keyword evidence="2" id="KW-1185">Reference proteome</keyword>
<protein>
    <submittedName>
        <fullName evidence="1">Uncharacterized protein</fullName>
    </submittedName>
</protein>
<gene>
    <name evidence="1" type="ORF">Mal4_27800</name>
</gene>
<dbReference type="KEGG" id="mri:Mal4_27800"/>
<organism evidence="1 2">
    <name type="scientific">Maioricimonas rarisocia</name>
    <dbReference type="NCBI Taxonomy" id="2528026"/>
    <lineage>
        <taxon>Bacteria</taxon>
        <taxon>Pseudomonadati</taxon>
        <taxon>Planctomycetota</taxon>
        <taxon>Planctomycetia</taxon>
        <taxon>Planctomycetales</taxon>
        <taxon>Planctomycetaceae</taxon>
        <taxon>Maioricimonas</taxon>
    </lineage>
</organism>
<sequence>MVAGLTHSPFARFIVGIPQEEHAIRTEFRGHTDVKRPAGGGCFEITGAAAEVAMNPDAKPPCCSGYVPPAEERFAVFGAAISANGFDPLWSQSADCFAEDPVSQVRRDPEVGVRFAHNSN</sequence>